<keyword evidence="2" id="KW-0813">Transport</keyword>
<evidence type="ECO:0000256" key="2">
    <source>
        <dbReference type="ARBA" id="ARBA00022448"/>
    </source>
</evidence>
<keyword evidence="5" id="KW-0029">Amino-acid transport</keyword>
<dbReference type="SUPFAM" id="SSF52540">
    <property type="entry name" value="P-loop containing nucleoside triphosphate hydrolases"/>
    <property type="match status" value="1"/>
</dbReference>
<evidence type="ECO:0000313" key="7">
    <source>
        <dbReference type="EMBL" id="NEA28735.1"/>
    </source>
</evidence>
<evidence type="ECO:0000256" key="4">
    <source>
        <dbReference type="ARBA" id="ARBA00022840"/>
    </source>
</evidence>
<keyword evidence="3" id="KW-0547">Nucleotide-binding</keyword>
<evidence type="ECO:0000256" key="1">
    <source>
        <dbReference type="ARBA" id="ARBA00005417"/>
    </source>
</evidence>
<dbReference type="GO" id="GO:0015807">
    <property type="term" value="P:L-amino acid transport"/>
    <property type="evidence" value="ECO:0007669"/>
    <property type="project" value="TreeGrafter"/>
</dbReference>
<accession>A0A6L9QTC4</accession>
<dbReference type="InterPro" id="IPR027417">
    <property type="entry name" value="P-loop_NTPase"/>
</dbReference>
<dbReference type="EMBL" id="JAAGLI010001087">
    <property type="protein sequence ID" value="NEA28735.1"/>
    <property type="molecule type" value="Genomic_DNA"/>
</dbReference>
<dbReference type="RefSeq" id="WP_163063254.1">
    <property type="nucleotide sequence ID" value="NZ_JAAGLI010001087.1"/>
</dbReference>
<reference evidence="7 8" key="1">
    <citation type="submission" date="2020-01" db="EMBL/GenBank/DDBJ databases">
        <title>Insect and environment-associated Actinomycetes.</title>
        <authorList>
            <person name="Currrie C."/>
            <person name="Chevrette M."/>
            <person name="Carlson C."/>
            <person name="Stubbendieck R."/>
            <person name="Wendt-Pienkowski E."/>
        </authorList>
    </citation>
    <scope>NUCLEOTIDE SEQUENCE [LARGE SCALE GENOMIC DNA]</scope>
    <source>
        <strain evidence="7 8">SID10258</strain>
    </source>
</reference>
<dbReference type="GO" id="GO:0015658">
    <property type="term" value="F:branched-chain amino acid transmembrane transporter activity"/>
    <property type="evidence" value="ECO:0007669"/>
    <property type="project" value="TreeGrafter"/>
</dbReference>
<dbReference type="PANTHER" id="PTHR43820">
    <property type="entry name" value="HIGH-AFFINITY BRANCHED-CHAIN AMINO ACID TRANSPORT ATP-BINDING PROTEIN LIVF"/>
    <property type="match status" value="1"/>
</dbReference>
<dbReference type="GO" id="GO:0005524">
    <property type="term" value="F:ATP binding"/>
    <property type="evidence" value="ECO:0007669"/>
    <property type="project" value="UniProtKB-KW"/>
</dbReference>
<dbReference type="SMART" id="SM00382">
    <property type="entry name" value="AAA"/>
    <property type="match status" value="1"/>
</dbReference>
<dbReference type="PANTHER" id="PTHR43820:SF4">
    <property type="entry name" value="HIGH-AFFINITY BRANCHED-CHAIN AMINO ACID TRANSPORT ATP-BINDING PROTEIN LIVF"/>
    <property type="match status" value="1"/>
</dbReference>
<dbReference type="CDD" id="cd03224">
    <property type="entry name" value="ABC_TM1139_LivF_branched"/>
    <property type="match status" value="1"/>
</dbReference>
<organism evidence="7 8">
    <name type="scientific">Actinomadura bangladeshensis</name>
    <dbReference type="NCBI Taxonomy" id="453573"/>
    <lineage>
        <taxon>Bacteria</taxon>
        <taxon>Bacillati</taxon>
        <taxon>Actinomycetota</taxon>
        <taxon>Actinomycetes</taxon>
        <taxon>Streptosporangiales</taxon>
        <taxon>Thermomonosporaceae</taxon>
        <taxon>Actinomadura</taxon>
    </lineage>
</organism>
<name>A0A6L9QTC4_9ACTN</name>
<dbReference type="InterPro" id="IPR052156">
    <property type="entry name" value="BCAA_Transport_ATP-bd_LivF"/>
</dbReference>
<evidence type="ECO:0000256" key="5">
    <source>
        <dbReference type="ARBA" id="ARBA00022970"/>
    </source>
</evidence>
<evidence type="ECO:0000259" key="6">
    <source>
        <dbReference type="PROSITE" id="PS50893"/>
    </source>
</evidence>
<feature type="domain" description="ABC transporter" evidence="6">
    <location>
        <begin position="15"/>
        <end position="245"/>
    </location>
</feature>
<dbReference type="Proteomes" id="UP000475532">
    <property type="component" value="Unassembled WGS sequence"/>
</dbReference>
<keyword evidence="4 7" id="KW-0067">ATP-binding</keyword>
<evidence type="ECO:0000313" key="8">
    <source>
        <dbReference type="Proteomes" id="UP000475532"/>
    </source>
</evidence>
<dbReference type="InterPro" id="IPR003593">
    <property type="entry name" value="AAA+_ATPase"/>
</dbReference>
<dbReference type="GO" id="GO:0016887">
    <property type="term" value="F:ATP hydrolysis activity"/>
    <property type="evidence" value="ECO:0007669"/>
    <property type="project" value="InterPro"/>
</dbReference>
<comment type="similarity">
    <text evidence="1">Belongs to the ABC transporter superfamily.</text>
</comment>
<evidence type="ECO:0000256" key="3">
    <source>
        <dbReference type="ARBA" id="ARBA00022741"/>
    </source>
</evidence>
<sequence>MTPASGTAAAPDVLLDVDGLTVEYGTVRALRGVSLQVFAGELLAIVGPNGAGKSTLLMTIAGGLRPRAGSVRFDGRDITRAAAEDVARARLSLVPEGRHIFGRLTVEENLRVVPLGSRSERRRQLETVYELFPVLGEKRRRIAGHLSGGQQQQLAIARALMGRPRLLLLDEPSLGLAPALVDTVFDAIDGLRKSGTTVVLVEQRLHQSLRVADRAYVLNGGQLRYQTADLGEDARSHIVDAYFATEREGVRKAWAE</sequence>
<gene>
    <name evidence="7" type="ORF">G3I70_40505</name>
</gene>
<dbReference type="InterPro" id="IPR003439">
    <property type="entry name" value="ABC_transporter-like_ATP-bd"/>
</dbReference>
<proteinExistence type="inferred from homology"/>
<dbReference type="PROSITE" id="PS50893">
    <property type="entry name" value="ABC_TRANSPORTER_2"/>
    <property type="match status" value="1"/>
</dbReference>
<dbReference type="Pfam" id="PF00005">
    <property type="entry name" value="ABC_tran"/>
    <property type="match status" value="1"/>
</dbReference>
<protein>
    <submittedName>
        <fullName evidence="7">ABC transporter ATP-binding protein</fullName>
    </submittedName>
</protein>
<dbReference type="AlphaFoldDB" id="A0A6L9QTC4"/>
<comment type="caution">
    <text evidence="7">The sequence shown here is derived from an EMBL/GenBank/DDBJ whole genome shotgun (WGS) entry which is preliminary data.</text>
</comment>
<dbReference type="Gene3D" id="3.40.50.300">
    <property type="entry name" value="P-loop containing nucleotide triphosphate hydrolases"/>
    <property type="match status" value="1"/>
</dbReference>